<dbReference type="GO" id="GO:0005789">
    <property type="term" value="C:endoplasmic reticulum membrane"/>
    <property type="evidence" value="ECO:0007669"/>
    <property type="project" value="UniProtKB-SubCell"/>
</dbReference>
<keyword evidence="13" id="KW-0472">Membrane</keyword>
<dbReference type="InterPro" id="IPR017972">
    <property type="entry name" value="Cyt_P450_CS"/>
</dbReference>
<dbReference type="PANTHER" id="PTHR24292:SF93">
    <property type="entry name" value="CYTOCHROME P450 310A1-RELATED"/>
    <property type="match status" value="1"/>
</dbReference>
<sequence length="529" mass="60418">MWLQVVLAIIFGSLYVSWYVWNKYSFWQRKGFPYIKPSIPFGNIGDTVRQKTSLGQCLHELYKKSSDGIVGIYLFFRPALMIRDADIVKNILTADFEYFYDRGVYCDEKNDPLSASLFAITGHKWKTMRSTLSPTFTSGKLKNMFPTIKETATELENHIEKHANAGKPIEMFEVCARYAVDIIGSVFFGITVDSINNPENTFRQIGRIAQGEKLSVALRSLTLVLVPKLAKIFRLGFMPPFVGKYVINLVKETIEYREKNSVTRNDFMQLLLQLRNTGKVSANDETWKTQADGNNKMMTIEQCASQVFLFYIAGSESSAGTICFCIHELCHQRNLLDEAQREVDEMLRRHNGQVTYDNIGELPFLDKCINETIRMYPGLPLFNRMCTKDYPIPGTDYVIEKGTPIIVSLLGLQMDPKYFPEPEKFKPNRFDKGNEDFVPNAFYPFGDGPRNCIAQRMGKIVVKVALVMLLSKYDFHCMESDKPHELKFKLSTLNLSLLDDIKVKVTPRKTTMLGDTNKSAANGKIWHGN</sequence>
<evidence type="ECO:0000256" key="7">
    <source>
        <dbReference type="ARBA" id="ARBA00022723"/>
    </source>
</evidence>
<evidence type="ECO:0000256" key="10">
    <source>
        <dbReference type="ARBA" id="ARBA00023002"/>
    </source>
</evidence>
<keyword evidence="10 15" id="KW-0560">Oxidoreductase</keyword>
<evidence type="ECO:0000256" key="12">
    <source>
        <dbReference type="ARBA" id="ARBA00023033"/>
    </source>
</evidence>
<evidence type="ECO:0000256" key="15">
    <source>
        <dbReference type="RuleBase" id="RU000461"/>
    </source>
</evidence>
<dbReference type="PRINTS" id="PR00385">
    <property type="entry name" value="P450"/>
</dbReference>
<reference evidence="16" key="1">
    <citation type="submission" date="2016-12" db="EMBL/GenBank/DDBJ databases">
        <title>An insight into the sialome and mialome of the sand fly, Nyssomyia neivai.</title>
        <authorList>
            <person name="Sebastian V."/>
            <person name="Goulart T.M."/>
            <person name="Oliveira W."/>
            <person name="Calvo E."/>
            <person name="Oliveira L.F."/>
            <person name="Pinto M.C."/>
            <person name="Rosselino A.M."/>
            <person name="Ribeiro J.M."/>
        </authorList>
    </citation>
    <scope>NUCLEOTIDE SEQUENCE</scope>
</reference>
<keyword evidence="6 14" id="KW-0349">Heme</keyword>
<dbReference type="GO" id="GO:0004497">
    <property type="term" value="F:monooxygenase activity"/>
    <property type="evidence" value="ECO:0007669"/>
    <property type="project" value="UniProtKB-KW"/>
</dbReference>
<evidence type="ECO:0000256" key="11">
    <source>
        <dbReference type="ARBA" id="ARBA00023004"/>
    </source>
</evidence>
<evidence type="ECO:0000256" key="14">
    <source>
        <dbReference type="PIRSR" id="PIRSR602403-1"/>
    </source>
</evidence>
<dbReference type="GO" id="GO:0005506">
    <property type="term" value="F:iron ion binding"/>
    <property type="evidence" value="ECO:0007669"/>
    <property type="project" value="InterPro"/>
</dbReference>
<evidence type="ECO:0000256" key="6">
    <source>
        <dbReference type="ARBA" id="ARBA00022617"/>
    </source>
</evidence>
<dbReference type="InterPro" id="IPR036396">
    <property type="entry name" value="Cyt_P450_sf"/>
</dbReference>
<dbReference type="AlphaFoldDB" id="A0A1L8E417"/>
<dbReference type="SUPFAM" id="SSF48264">
    <property type="entry name" value="Cytochrome P450"/>
    <property type="match status" value="1"/>
</dbReference>
<dbReference type="GO" id="GO:0016705">
    <property type="term" value="F:oxidoreductase activity, acting on paired donors, with incorporation or reduction of molecular oxygen"/>
    <property type="evidence" value="ECO:0007669"/>
    <property type="project" value="InterPro"/>
</dbReference>
<comment type="function">
    <text evidence="2">May be involved in the metabolism of insect hormones and in the breakdown of synthetic insecticides.</text>
</comment>
<dbReference type="Gene3D" id="1.10.630.10">
    <property type="entry name" value="Cytochrome P450"/>
    <property type="match status" value="1"/>
</dbReference>
<evidence type="ECO:0000256" key="5">
    <source>
        <dbReference type="ARBA" id="ARBA00010617"/>
    </source>
</evidence>
<evidence type="ECO:0000256" key="2">
    <source>
        <dbReference type="ARBA" id="ARBA00003690"/>
    </source>
</evidence>
<protein>
    <submittedName>
        <fullName evidence="16">Putative cytochrome</fullName>
    </submittedName>
</protein>
<evidence type="ECO:0000256" key="1">
    <source>
        <dbReference type="ARBA" id="ARBA00001971"/>
    </source>
</evidence>
<comment type="subcellular location">
    <subcellularLocation>
        <location evidence="4">Endoplasmic reticulum membrane</location>
        <topology evidence="4">Peripheral membrane protein</topology>
    </subcellularLocation>
    <subcellularLocation>
        <location evidence="3">Microsome membrane</location>
        <topology evidence="3">Peripheral membrane protein</topology>
    </subcellularLocation>
</comment>
<feature type="binding site" description="axial binding residue" evidence="14">
    <location>
        <position position="452"/>
    </location>
    <ligand>
        <name>heme</name>
        <dbReference type="ChEBI" id="CHEBI:30413"/>
    </ligand>
    <ligandPart>
        <name>Fe</name>
        <dbReference type="ChEBI" id="CHEBI:18248"/>
    </ligandPart>
</feature>
<name>A0A1L8E417_9DIPT</name>
<comment type="cofactor">
    <cofactor evidence="1 14">
        <name>heme</name>
        <dbReference type="ChEBI" id="CHEBI:30413"/>
    </cofactor>
</comment>
<evidence type="ECO:0000256" key="9">
    <source>
        <dbReference type="ARBA" id="ARBA00022848"/>
    </source>
</evidence>
<proteinExistence type="inferred from homology"/>
<dbReference type="EMBL" id="GFDF01000596">
    <property type="protein sequence ID" value="JAV13488.1"/>
    <property type="molecule type" value="Transcribed_RNA"/>
</dbReference>
<dbReference type="Pfam" id="PF00067">
    <property type="entry name" value="p450"/>
    <property type="match status" value="1"/>
</dbReference>
<evidence type="ECO:0000313" key="16">
    <source>
        <dbReference type="EMBL" id="JAV13488.1"/>
    </source>
</evidence>
<dbReference type="GO" id="GO:0020037">
    <property type="term" value="F:heme binding"/>
    <property type="evidence" value="ECO:0007669"/>
    <property type="project" value="InterPro"/>
</dbReference>
<dbReference type="PRINTS" id="PR00465">
    <property type="entry name" value="EP450IV"/>
</dbReference>
<dbReference type="PANTHER" id="PTHR24292">
    <property type="entry name" value="CYTOCHROME P450"/>
    <property type="match status" value="1"/>
</dbReference>
<evidence type="ECO:0000256" key="13">
    <source>
        <dbReference type="ARBA" id="ARBA00023136"/>
    </source>
</evidence>
<dbReference type="FunFam" id="1.10.630.10:FF:000042">
    <property type="entry name" value="Cytochrome P450"/>
    <property type="match status" value="1"/>
</dbReference>
<evidence type="ECO:0000256" key="3">
    <source>
        <dbReference type="ARBA" id="ARBA00004174"/>
    </source>
</evidence>
<keyword evidence="8" id="KW-0256">Endoplasmic reticulum</keyword>
<comment type="similarity">
    <text evidence="5 15">Belongs to the cytochrome P450 family.</text>
</comment>
<evidence type="ECO:0000256" key="4">
    <source>
        <dbReference type="ARBA" id="ARBA00004406"/>
    </source>
</evidence>
<dbReference type="InterPro" id="IPR050476">
    <property type="entry name" value="Insect_CytP450_Detox"/>
</dbReference>
<keyword evidence="7 14" id="KW-0479">Metal-binding</keyword>
<evidence type="ECO:0000256" key="8">
    <source>
        <dbReference type="ARBA" id="ARBA00022824"/>
    </source>
</evidence>
<dbReference type="InterPro" id="IPR001128">
    <property type="entry name" value="Cyt_P450"/>
</dbReference>
<keyword evidence="9" id="KW-0492">Microsome</keyword>
<dbReference type="InterPro" id="IPR002403">
    <property type="entry name" value="Cyt_P450_E_grp-IV"/>
</dbReference>
<accession>A0A1L8E417</accession>
<organism evidence="16">
    <name type="scientific">Nyssomyia neivai</name>
    <dbReference type="NCBI Taxonomy" id="330878"/>
    <lineage>
        <taxon>Eukaryota</taxon>
        <taxon>Metazoa</taxon>
        <taxon>Ecdysozoa</taxon>
        <taxon>Arthropoda</taxon>
        <taxon>Hexapoda</taxon>
        <taxon>Insecta</taxon>
        <taxon>Pterygota</taxon>
        <taxon>Neoptera</taxon>
        <taxon>Endopterygota</taxon>
        <taxon>Diptera</taxon>
        <taxon>Nematocera</taxon>
        <taxon>Psychodoidea</taxon>
        <taxon>Psychodidae</taxon>
        <taxon>Nyssomyia</taxon>
    </lineage>
</organism>
<keyword evidence="11 14" id="KW-0408">Iron</keyword>
<dbReference type="CDD" id="cd11056">
    <property type="entry name" value="CYP6-like"/>
    <property type="match status" value="1"/>
</dbReference>
<dbReference type="PROSITE" id="PS00086">
    <property type="entry name" value="CYTOCHROME_P450"/>
    <property type="match status" value="1"/>
</dbReference>
<keyword evidence="12 15" id="KW-0503">Monooxygenase</keyword>